<protein>
    <recommendedName>
        <fullName evidence="13">Tryptophan N-monooxygenase</fullName>
    </recommendedName>
</protein>
<gene>
    <name evidence="11" type="ORF">SASPL_145396</name>
</gene>
<evidence type="ECO:0000313" key="12">
    <source>
        <dbReference type="Proteomes" id="UP000298416"/>
    </source>
</evidence>
<dbReference type="SUPFAM" id="SSF48264">
    <property type="entry name" value="Cytochrome P450"/>
    <property type="match status" value="1"/>
</dbReference>
<evidence type="ECO:0000256" key="3">
    <source>
        <dbReference type="ARBA" id="ARBA00010617"/>
    </source>
</evidence>
<evidence type="ECO:0000256" key="9">
    <source>
        <dbReference type="PIRSR" id="PIRSR602401-1"/>
    </source>
</evidence>
<evidence type="ECO:0000256" key="5">
    <source>
        <dbReference type="ARBA" id="ARBA00022723"/>
    </source>
</evidence>
<keyword evidence="6 10" id="KW-0560">Oxidoreductase</keyword>
<dbReference type="GO" id="GO:0016114">
    <property type="term" value="P:terpenoid biosynthetic process"/>
    <property type="evidence" value="ECO:0007669"/>
    <property type="project" value="UniProtKB-ARBA"/>
</dbReference>
<dbReference type="InterPro" id="IPR036396">
    <property type="entry name" value="Cyt_P450_sf"/>
</dbReference>
<keyword evidence="12" id="KW-1185">Reference proteome</keyword>
<dbReference type="PANTHER" id="PTHR47944:SF19">
    <property type="entry name" value="CYTOCHROME P450 77A4"/>
    <property type="match status" value="1"/>
</dbReference>
<comment type="subcellular location">
    <subcellularLocation>
        <location evidence="2">Membrane</location>
        <topology evidence="2">Single-pass membrane protein</topology>
    </subcellularLocation>
</comment>
<dbReference type="PROSITE" id="PS00086">
    <property type="entry name" value="CYTOCHROME_P450"/>
    <property type="match status" value="1"/>
</dbReference>
<reference evidence="11" key="1">
    <citation type="submission" date="2018-01" db="EMBL/GenBank/DDBJ databases">
        <authorList>
            <person name="Mao J.F."/>
        </authorList>
    </citation>
    <scope>NUCLEOTIDE SEQUENCE</scope>
    <source>
        <strain evidence="11">Huo1</strain>
        <tissue evidence="11">Leaf</tissue>
    </source>
</reference>
<keyword evidence="8 10" id="KW-0503">Monooxygenase</keyword>
<dbReference type="Gene3D" id="1.10.630.10">
    <property type="entry name" value="Cytochrome P450"/>
    <property type="match status" value="1"/>
</dbReference>
<dbReference type="PANTHER" id="PTHR47944">
    <property type="entry name" value="CYTOCHROME P450 98A9"/>
    <property type="match status" value="1"/>
</dbReference>
<keyword evidence="7 9" id="KW-0408">Iron</keyword>
<reference evidence="11" key="2">
    <citation type="submission" date="2020-08" db="EMBL/GenBank/DDBJ databases">
        <title>Plant Genome Project.</title>
        <authorList>
            <person name="Zhang R.-G."/>
        </authorList>
    </citation>
    <scope>NUCLEOTIDE SEQUENCE</scope>
    <source>
        <strain evidence="11">Huo1</strain>
        <tissue evidence="11">Leaf</tissue>
    </source>
</reference>
<evidence type="ECO:0000256" key="1">
    <source>
        <dbReference type="ARBA" id="ARBA00001971"/>
    </source>
</evidence>
<evidence type="ECO:0000256" key="7">
    <source>
        <dbReference type="ARBA" id="ARBA00023004"/>
    </source>
</evidence>
<dbReference type="GO" id="GO:0020037">
    <property type="term" value="F:heme binding"/>
    <property type="evidence" value="ECO:0007669"/>
    <property type="project" value="InterPro"/>
</dbReference>
<dbReference type="OrthoDB" id="871890at2759"/>
<comment type="similarity">
    <text evidence="3 10">Belongs to the cytochrome P450 family.</text>
</comment>
<keyword evidence="4 9" id="KW-0349">Heme</keyword>
<dbReference type="InterPro" id="IPR001128">
    <property type="entry name" value="Cyt_P450"/>
</dbReference>
<feature type="binding site" description="axial binding residue" evidence="9">
    <location>
        <position position="465"/>
    </location>
    <ligand>
        <name>heme</name>
        <dbReference type="ChEBI" id="CHEBI:30413"/>
    </ligand>
    <ligandPart>
        <name>Fe</name>
        <dbReference type="ChEBI" id="CHEBI:18248"/>
    </ligandPart>
</feature>
<evidence type="ECO:0000256" key="10">
    <source>
        <dbReference type="RuleBase" id="RU000461"/>
    </source>
</evidence>
<dbReference type="AlphaFoldDB" id="A0A8X8WHJ2"/>
<evidence type="ECO:0000256" key="2">
    <source>
        <dbReference type="ARBA" id="ARBA00004167"/>
    </source>
</evidence>
<sequence>MLTSLLAFSDELPSLLAFCLVSLIFFYVHKLINKRSTVPPLPPGPTAYPIIGSLPEMLWKKPAFRWIHNVMKQLNTEIACIKLGRVHVIAVTSPELSLEFLKKHDSVFASRPDVSSARLASDGYLSPAISPSGNQWKKMRRVMVSEVLTNDVFRRLHAKRCDEADHLVRYVYNQCMNSHKSGVMNVRDATRHYCGNVIRKMVFSQRFFGSGMEDGGPGIEEREHVDGLFTILSCLYGFGIADYVPWLEVFDLDGNKKMITNAVKNVRKYQDQEIEKRMEMRKLGHKSDENDILGILINLKNLQNELLLSIREIKAVILEMMLAIIDNPSNAVEWTMAEMINQPDILAKACEELDRVVGKNRLVQESDLSELNYVKACLKESFRLHPVSPFNLPHVSSKNIVVGGYFIPKGSHVALSRPGLGRNPRIWDEPLRFKPERHIVDEVSNVLLVDHDLRMLSFSTGKRGCPALELGSTTTTMLLARLIQGFSWKQPLSTNNIDLVESEHSLALAKPLIARAVPRLESKIYLQLV</sequence>
<comment type="cofactor">
    <cofactor evidence="1 9">
        <name>heme</name>
        <dbReference type="ChEBI" id="CHEBI:30413"/>
    </cofactor>
</comment>
<evidence type="ECO:0000256" key="4">
    <source>
        <dbReference type="ARBA" id="ARBA00022617"/>
    </source>
</evidence>
<keyword evidence="5 9" id="KW-0479">Metal-binding</keyword>
<evidence type="ECO:0000256" key="6">
    <source>
        <dbReference type="ARBA" id="ARBA00023002"/>
    </source>
</evidence>
<dbReference type="EMBL" id="PNBA02000017">
    <property type="protein sequence ID" value="KAG6394806.1"/>
    <property type="molecule type" value="Genomic_DNA"/>
</dbReference>
<dbReference type="GO" id="GO:0016020">
    <property type="term" value="C:membrane"/>
    <property type="evidence" value="ECO:0007669"/>
    <property type="project" value="UniProtKB-SubCell"/>
</dbReference>
<comment type="caution">
    <text evidence="11">The sequence shown here is derived from an EMBL/GenBank/DDBJ whole genome shotgun (WGS) entry which is preliminary data.</text>
</comment>
<proteinExistence type="inferred from homology"/>
<dbReference type="Pfam" id="PF00067">
    <property type="entry name" value="p450"/>
    <property type="match status" value="1"/>
</dbReference>
<dbReference type="GO" id="GO:0005506">
    <property type="term" value="F:iron ion binding"/>
    <property type="evidence" value="ECO:0007669"/>
    <property type="project" value="InterPro"/>
</dbReference>
<organism evidence="11">
    <name type="scientific">Salvia splendens</name>
    <name type="common">Scarlet sage</name>
    <dbReference type="NCBI Taxonomy" id="180675"/>
    <lineage>
        <taxon>Eukaryota</taxon>
        <taxon>Viridiplantae</taxon>
        <taxon>Streptophyta</taxon>
        <taxon>Embryophyta</taxon>
        <taxon>Tracheophyta</taxon>
        <taxon>Spermatophyta</taxon>
        <taxon>Magnoliopsida</taxon>
        <taxon>eudicotyledons</taxon>
        <taxon>Gunneridae</taxon>
        <taxon>Pentapetalae</taxon>
        <taxon>asterids</taxon>
        <taxon>lamiids</taxon>
        <taxon>Lamiales</taxon>
        <taxon>Lamiaceae</taxon>
        <taxon>Nepetoideae</taxon>
        <taxon>Mentheae</taxon>
        <taxon>Salviinae</taxon>
        <taxon>Salvia</taxon>
        <taxon>Salvia subgen. Calosphace</taxon>
        <taxon>core Calosphace</taxon>
    </lineage>
</organism>
<name>A0A8X8WHJ2_SALSN</name>
<evidence type="ECO:0000256" key="8">
    <source>
        <dbReference type="ARBA" id="ARBA00023033"/>
    </source>
</evidence>
<dbReference type="InterPro" id="IPR017972">
    <property type="entry name" value="Cyt_P450_CS"/>
</dbReference>
<dbReference type="InterPro" id="IPR002401">
    <property type="entry name" value="Cyt_P450_E_grp-I"/>
</dbReference>
<accession>A0A8X8WHJ2</accession>
<evidence type="ECO:0008006" key="13">
    <source>
        <dbReference type="Google" id="ProtNLM"/>
    </source>
</evidence>
<dbReference type="Proteomes" id="UP000298416">
    <property type="component" value="Unassembled WGS sequence"/>
</dbReference>
<evidence type="ECO:0000313" key="11">
    <source>
        <dbReference type="EMBL" id="KAG6394806.1"/>
    </source>
</evidence>
<dbReference type="GO" id="GO:0016712">
    <property type="term" value="F:oxidoreductase activity, acting on paired donors, with incorporation or reduction of molecular oxygen, reduced flavin or flavoprotein as one donor, and incorporation of one atom of oxygen"/>
    <property type="evidence" value="ECO:0007669"/>
    <property type="project" value="UniProtKB-ARBA"/>
</dbReference>
<dbReference type="PRINTS" id="PR00463">
    <property type="entry name" value="EP450I"/>
</dbReference>